<dbReference type="CDD" id="cd06223">
    <property type="entry name" value="PRTases_typeI"/>
    <property type="match status" value="1"/>
</dbReference>
<dbReference type="PANTHER" id="PTHR47505">
    <property type="entry name" value="DNA UTILIZATION PROTEIN YHGH"/>
    <property type="match status" value="1"/>
</dbReference>
<dbReference type="STRING" id="180332.GCA_000797495_02043"/>
<evidence type="ECO:0000259" key="3">
    <source>
        <dbReference type="Pfam" id="PF18912"/>
    </source>
</evidence>
<dbReference type="RefSeq" id="WP_138002329.1">
    <property type="nucleotide sequence ID" value="NZ_QGQD01000042.1"/>
</dbReference>
<dbReference type="EMBL" id="QGQD01000042">
    <property type="protein sequence ID" value="TLD01276.1"/>
    <property type="molecule type" value="Genomic_DNA"/>
</dbReference>
<dbReference type="Gene3D" id="3.40.50.2020">
    <property type="match status" value="1"/>
</dbReference>
<dbReference type="InterPro" id="IPR044005">
    <property type="entry name" value="DZR_2"/>
</dbReference>
<feature type="domain" description="Double zinc ribbon" evidence="3">
    <location>
        <begin position="9"/>
        <end position="65"/>
    </location>
</feature>
<name>A0A4U8QIZ9_9FIRM</name>
<dbReference type="PANTHER" id="PTHR47505:SF1">
    <property type="entry name" value="DNA UTILIZATION PROTEIN YHGH"/>
    <property type="match status" value="1"/>
</dbReference>
<dbReference type="InterPro" id="IPR051910">
    <property type="entry name" value="ComF/GntX_DNA_util-trans"/>
</dbReference>
<dbReference type="Proteomes" id="UP000306509">
    <property type="component" value="Unassembled WGS sequence"/>
</dbReference>
<dbReference type="SUPFAM" id="SSF53271">
    <property type="entry name" value="PRTase-like"/>
    <property type="match status" value="1"/>
</dbReference>
<accession>A0A4U8QIZ9</accession>
<dbReference type="InterPro" id="IPR029057">
    <property type="entry name" value="PRTase-like"/>
</dbReference>
<evidence type="ECO:0000256" key="1">
    <source>
        <dbReference type="ARBA" id="ARBA00008007"/>
    </source>
</evidence>
<reference evidence="4 5" key="1">
    <citation type="journal article" date="2019" name="Anaerobe">
        <title>Detection of Robinsoniella peoriensis in multiple bone samples of a trauma patient.</title>
        <authorList>
            <person name="Schrottner P."/>
            <person name="Hartwich K."/>
            <person name="Bunk B."/>
            <person name="Schober I."/>
            <person name="Helbig S."/>
            <person name="Rudolph W.W."/>
            <person name="Gunzer F."/>
        </authorList>
    </citation>
    <scope>NUCLEOTIDE SEQUENCE [LARGE SCALE GENOMIC DNA]</scope>
    <source>
        <strain evidence="4 5">DSM 106044</strain>
    </source>
</reference>
<dbReference type="Pfam" id="PF18912">
    <property type="entry name" value="DZR_2"/>
    <property type="match status" value="1"/>
</dbReference>
<evidence type="ECO:0000259" key="2">
    <source>
        <dbReference type="Pfam" id="PF00156"/>
    </source>
</evidence>
<sequence length="239" mass="27671">MNQIKELILGILFPRRCPLCGKIVKRTEGTACRKCREKVKPLSEPLCKKCGKPILWEESEYCFDCTQHPHTYECGGAVYLYEKEMKEAVRQLKYNNKREYADFFAEEIYKHLGTRVHKWNPDAVIAVPMYWRKQQKRGYNQGEVLARKTAHLLSVPYRKKLVKKVINTDSQKDLSRKERKKNLKNAFKIKQPDVKLNVVLIIDDVYTTGSTVDAVAKVLREHGVGKVYYISLCIGKGSS</sequence>
<dbReference type="AlphaFoldDB" id="A0A4U8QIZ9"/>
<dbReference type="Pfam" id="PF00156">
    <property type="entry name" value="Pribosyltran"/>
    <property type="match status" value="1"/>
</dbReference>
<dbReference type="InterPro" id="IPR000836">
    <property type="entry name" value="PRTase_dom"/>
</dbReference>
<keyword evidence="5" id="KW-1185">Reference proteome</keyword>
<feature type="domain" description="Phosphoribosyltransferase" evidence="2">
    <location>
        <begin position="141"/>
        <end position="233"/>
    </location>
</feature>
<protein>
    <submittedName>
        <fullName evidence="4">DNA utilization protein GntX</fullName>
    </submittedName>
</protein>
<evidence type="ECO:0000313" key="4">
    <source>
        <dbReference type="EMBL" id="TLD01276.1"/>
    </source>
</evidence>
<comment type="similarity">
    <text evidence="1">Belongs to the ComF/GntX family.</text>
</comment>
<comment type="caution">
    <text evidence="4">The sequence shown here is derived from an EMBL/GenBank/DDBJ whole genome shotgun (WGS) entry which is preliminary data.</text>
</comment>
<proteinExistence type="inferred from homology"/>
<organism evidence="4 5">
    <name type="scientific">Robinsoniella peoriensis</name>
    <dbReference type="NCBI Taxonomy" id="180332"/>
    <lineage>
        <taxon>Bacteria</taxon>
        <taxon>Bacillati</taxon>
        <taxon>Bacillota</taxon>
        <taxon>Clostridia</taxon>
        <taxon>Lachnospirales</taxon>
        <taxon>Lachnospiraceae</taxon>
        <taxon>Robinsoniella</taxon>
    </lineage>
</organism>
<gene>
    <name evidence="4" type="ORF">DSM106044_01829</name>
</gene>
<evidence type="ECO:0000313" key="5">
    <source>
        <dbReference type="Proteomes" id="UP000306509"/>
    </source>
</evidence>